<organism evidence="1 2">
    <name type="scientific">Ferviditalea candida</name>
    <dbReference type="NCBI Taxonomy" id="3108399"/>
    <lineage>
        <taxon>Bacteria</taxon>
        <taxon>Bacillati</taxon>
        <taxon>Bacillota</taxon>
        <taxon>Bacilli</taxon>
        <taxon>Bacillales</taxon>
        <taxon>Paenibacillaceae</taxon>
        <taxon>Ferviditalea</taxon>
    </lineage>
</organism>
<dbReference type="EMBL" id="JAYJLD010000032">
    <property type="protein sequence ID" value="MEB3103313.1"/>
    <property type="molecule type" value="Genomic_DNA"/>
</dbReference>
<dbReference type="Proteomes" id="UP001310386">
    <property type="component" value="Unassembled WGS sequence"/>
</dbReference>
<evidence type="ECO:0000313" key="2">
    <source>
        <dbReference type="Proteomes" id="UP001310386"/>
    </source>
</evidence>
<keyword evidence="2" id="KW-1185">Reference proteome</keyword>
<gene>
    <name evidence="1" type="ORF">VF724_16895</name>
</gene>
<proteinExistence type="predicted"/>
<comment type="caution">
    <text evidence="1">The sequence shown here is derived from an EMBL/GenBank/DDBJ whole genome shotgun (WGS) entry which is preliminary data.</text>
</comment>
<protein>
    <submittedName>
        <fullName evidence="1">Uncharacterized protein</fullName>
    </submittedName>
</protein>
<name>A0ABU5ZLC8_9BACL</name>
<dbReference type="RefSeq" id="WP_371755441.1">
    <property type="nucleotide sequence ID" value="NZ_JAYJLD010000032.1"/>
</dbReference>
<evidence type="ECO:0000313" key="1">
    <source>
        <dbReference type="EMBL" id="MEB3103313.1"/>
    </source>
</evidence>
<sequence>MLRRRFDLWERQIKVHPVVQQEYRKIESCMEQLKHTLTPEQLKLVSEWEERSNWIQAKEKERLFYQGIIEGLQLWTTINGAGQIPLPVCEE</sequence>
<accession>A0ABU5ZLC8</accession>
<reference evidence="1" key="1">
    <citation type="submission" date="2023-12" db="EMBL/GenBank/DDBJ databases">
        <title>Fervidustalea candida gen. nov., sp. nov., a novel member of the family Paenibacillaceae isolated from a geothermal area.</title>
        <authorList>
            <person name="Li W.-J."/>
            <person name="Jiao J.-Y."/>
            <person name="Chen Y."/>
        </authorList>
    </citation>
    <scope>NUCLEOTIDE SEQUENCE</scope>
    <source>
        <strain evidence="1">SYSU GA230002</strain>
    </source>
</reference>